<dbReference type="Proteomes" id="UP000317715">
    <property type="component" value="Unassembled WGS sequence"/>
</dbReference>
<name>A0A4Y3NFH8_PAEAU</name>
<feature type="transmembrane region" description="Helical" evidence="1">
    <location>
        <begin position="40"/>
        <end position="58"/>
    </location>
</feature>
<evidence type="ECO:0000256" key="1">
    <source>
        <dbReference type="SAM" id="Phobius"/>
    </source>
</evidence>
<evidence type="ECO:0000313" key="3">
    <source>
        <dbReference type="Proteomes" id="UP000317715"/>
    </source>
</evidence>
<comment type="caution">
    <text evidence="2">The sequence shown here is derived from an EMBL/GenBank/DDBJ whole genome shotgun (WGS) entry which is preliminary data.</text>
</comment>
<proteinExistence type="predicted"/>
<reference evidence="2 3" key="1">
    <citation type="submission" date="2019-06" db="EMBL/GenBank/DDBJ databases">
        <title>Whole genome shotgun sequence of Paenarthrobacter aurescens NBRC 12136.</title>
        <authorList>
            <person name="Hosoyama A."/>
            <person name="Uohara A."/>
            <person name="Ohji S."/>
            <person name="Ichikawa N."/>
        </authorList>
    </citation>
    <scope>NUCLEOTIDE SEQUENCE [LARGE SCALE GENOMIC DNA]</scope>
    <source>
        <strain evidence="2 3">NBRC 12136</strain>
    </source>
</reference>
<organism evidence="2 3">
    <name type="scientific">Paenarthrobacter aurescens</name>
    <name type="common">Arthrobacter aurescens</name>
    <dbReference type="NCBI Taxonomy" id="43663"/>
    <lineage>
        <taxon>Bacteria</taxon>
        <taxon>Bacillati</taxon>
        <taxon>Actinomycetota</taxon>
        <taxon>Actinomycetes</taxon>
        <taxon>Micrococcales</taxon>
        <taxon>Micrococcaceae</taxon>
        <taxon>Paenarthrobacter</taxon>
    </lineage>
</organism>
<gene>
    <name evidence="2" type="ORF">AAU01_05360</name>
</gene>
<dbReference type="AlphaFoldDB" id="A0A4Y3NFH8"/>
<keyword evidence="3" id="KW-1185">Reference proteome</keyword>
<accession>A0A4Y3NFH8</accession>
<keyword evidence="1" id="KW-1133">Transmembrane helix</keyword>
<sequence length="69" mass="7982">MLGLIFSVGLTLYGYAMGYDVTVMDPELSAPITIYQPEWAYSLPGWFMTSFFATHMWIPPRWKKRKATT</sequence>
<protein>
    <submittedName>
        <fullName evidence="2">Uncharacterized protein</fullName>
    </submittedName>
</protein>
<dbReference type="GeneID" id="97302001"/>
<dbReference type="RefSeq" id="WP_141281406.1">
    <property type="nucleotide sequence ID" value="NZ_BAAAWK010000001.1"/>
</dbReference>
<keyword evidence="1" id="KW-0812">Transmembrane</keyword>
<dbReference type="EMBL" id="BJMD01000002">
    <property type="protein sequence ID" value="GEB17781.1"/>
    <property type="molecule type" value="Genomic_DNA"/>
</dbReference>
<keyword evidence="1" id="KW-0472">Membrane</keyword>
<evidence type="ECO:0000313" key="2">
    <source>
        <dbReference type="EMBL" id="GEB17781.1"/>
    </source>
</evidence>